<keyword evidence="3" id="KW-1185">Reference proteome</keyword>
<evidence type="ECO:0008006" key="4">
    <source>
        <dbReference type="Google" id="ProtNLM"/>
    </source>
</evidence>
<dbReference type="PROSITE" id="PS51257">
    <property type="entry name" value="PROKAR_LIPOPROTEIN"/>
    <property type="match status" value="1"/>
</dbReference>
<feature type="chain" id="PRO_5006604900" description="LPP20 lipoprotein" evidence="1">
    <location>
        <begin position="23"/>
        <end position="360"/>
    </location>
</feature>
<accession>A0A0S2TCH8</accession>
<dbReference type="Proteomes" id="UP000055136">
    <property type="component" value="Chromosome"/>
</dbReference>
<evidence type="ECO:0000313" key="2">
    <source>
        <dbReference type="EMBL" id="ALP52876.1"/>
    </source>
</evidence>
<dbReference type="AlphaFoldDB" id="A0A0S2TCH8"/>
<name>A0A0S2TCH8_9GAMM</name>
<gene>
    <name evidence="2" type="ORF">Tel_06740</name>
</gene>
<proteinExistence type="predicted"/>
<protein>
    <recommendedName>
        <fullName evidence="4">LPP20 lipoprotein</fullName>
    </recommendedName>
</protein>
<dbReference type="KEGG" id="tee:Tel_06740"/>
<reference evidence="2" key="1">
    <citation type="submission" date="2015-10" db="EMBL/GenBank/DDBJ databases">
        <title>Description of Candidatus Tenderia electrophaga gen. nov, sp. nov., an Uncultivated Electroautotroph from a Biocathode Enrichment.</title>
        <authorList>
            <person name="Eddie B.J."/>
            <person name="Malanoski A.P."/>
            <person name="Wang Z."/>
            <person name="Hall R.J."/>
            <person name="Oh S.D."/>
            <person name="Heiner C."/>
            <person name="Lin B."/>
            <person name="Strycharz-Glaven S.M."/>
        </authorList>
    </citation>
    <scope>NUCLEOTIDE SEQUENCE [LARGE SCALE GENOMIC DNA]</scope>
    <source>
        <strain evidence="2">NRL1</strain>
    </source>
</reference>
<keyword evidence="1" id="KW-0732">Signal</keyword>
<sequence>MARRIAAIALAAATIVSGCATAPNEIAAPQTGSSAAQAAADAIDAGPQPDWVAGASEDYPRLHYLTSRTGGDSAEQARQRALANLTDYFLIDTEAVGMTLQQAADAAGYELKRSHMGPSAQTVAAPEVERVLEKIEVVEQWFDNDANTYHALAAVPRNTAKGYLQDQIQALDEQTREYMKQARSDPDPFVQAGTIAMAWRAQQIRAQLQQSMQHADLTGRGIKPEFNLALIKQDAENLLTTLQIQPAGLEGEPNAERVAQLIRGGLLTQDLNPAAENADYMLRGSLETAVIGERNGWAVGHGTLKLVLTDKVTGRVLGSTEWQVEVPGLDEGAAIRRVYEKTEYMLKVKMRDVLMEMAMQ</sequence>
<dbReference type="EMBL" id="CP013099">
    <property type="protein sequence ID" value="ALP52876.1"/>
    <property type="molecule type" value="Genomic_DNA"/>
</dbReference>
<feature type="signal peptide" evidence="1">
    <location>
        <begin position="1"/>
        <end position="22"/>
    </location>
</feature>
<dbReference type="STRING" id="1748243.Tel_06740"/>
<evidence type="ECO:0000256" key="1">
    <source>
        <dbReference type="SAM" id="SignalP"/>
    </source>
</evidence>
<evidence type="ECO:0000313" key="3">
    <source>
        <dbReference type="Proteomes" id="UP000055136"/>
    </source>
</evidence>
<organism evidence="2 3">
    <name type="scientific">Candidatus Tenderia electrophaga</name>
    <dbReference type="NCBI Taxonomy" id="1748243"/>
    <lineage>
        <taxon>Bacteria</taxon>
        <taxon>Pseudomonadati</taxon>
        <taxon>Pseudomonadota</taxon>
        <taxon>Gammaproteobacteria</taxon>
        <taxon>Candidatus Tenderiales</taxon>
        <taxon>Candidatus Tenderiaceae</taxon>
        <taxon>Candidatus Tenderia</taxon>
    </lineage>
</organism>